<protein>
    <submittedName>
        <fullName evidence="3">Uncharacterized protein</fullName>
    </submittedName>
</protein>
<gene>
    <name evidence="2" type="ORF">ERS852511_04375</name>
    <name evidence="3" type="ORF">ERS852557_04258</name>
</gene>
<name>A0A0P0FFW0_BACT4</name>
<accession>A0A0P0FFW0</accession>
<dbReference type="Proteomes" id="UP000095541">
    <property type="component" value="Unassembled WGS sequence"/>
</dbReference>
<dbReference type="EMBL" id="CZBI01000008">
    <property type="protein sequence ID" value="CUQ41399.1"/>
    <property type="molecule type" value="Genomic_DNA"/>
</dbReference>
<feature type="compositionally biased region" description="Basic and acidic residues" evidence="1">
    <location>
        <begin position="11"/>
        <end position="20"/>
    </location>
</feature>
<feature type="region of interest" description="Disordered" evidence="1">
    <location>
        <begin position="1"/>
        <end position="31"/>
    </location>
</feature>
<dbReference type="AlphaFoldDB" id="A0A0P0FFW0"/>
<evidence type="ECO:0000313" key="5">
    <source>
        <dbReference type="Proteomes" id="UP000095576"/>
    </source>
</evidence>
<reference evidence="4 5" key="1">
    <citation type="submission" date="2015-09" db="EMBL/GenBank/DDBJ databases">
        <authorList>
            <consortium name="Pathogen Informatics"/>
        </authorList>
    </citation>
    <scope>NUCLEOTIDE SEQUENCE [LARGE SCALE GENOMIC DNA]</scope>
    <source>
        <strain evidence="2 5">2789STDY5834899</strain>
        <strain evidence="3 4">2789STDY5834945</strain>
    </source>
</reference>
<sequence length="31" mass="3941">MKFNIRLNYSHQEDEKESQKNKYFGFKMDER</sequence>
<evidence type="ECO:0000313" key="4">
    <source>
        <dbReference type="Proteomes" id="UP000095541"/>
    </source>
</evidence>
<organism evidence="3 4">
    <name type="scientific">Bacteroides thetaiotaomicron</name>
    <dbReference type="NCBI Taxonomy" id="818"/>
    <lineage>
        <taxon>Bacteria</taxon>
        <taxon>Pseudomonadati</taxon>
        <taxon>Bacteroidota</taxon>
        <taxon>Bacteroidia</taxon>
        <taxon>Bacteroidales</taxon>
        <taxon>Bacteroidaceae</taxon>
        <taxon>Bacteroides</taxon>
    </lineage>
</organism>
<dbReference type="EMBL" id="CZAP01000023">
    <property type="protein sequence ID" value="CUQ11221.1"/>
    <property type="molecule type" value="Genomic_DNA"/>
</dbReference>
<proteinExistence type="predicted"/>
<dbReference type="KEGG" id="btho:Btheta7330_00256"/>
<evidence type="ECO:0000313" key="3">
    <source>
        <dbReference type="EMBL" id="CUQ41399.1"/>
    </source>
</evidence>
<dbReference type="Proteomes" id="UP000095576">
    <property type="component" value="Unassembled WGS sequence"/>
</dbReference>
<evidence type="ECO:0000313" key="2">
    <source>
        <dbReference type="EMBL" id="CUQ11221.1"/>
    </source>
</evidence>
<accession>I0PZW1</accession>
<evidence type="ECO:0000256" key="1">
    <source>
        <dbReference type="SAM" id="MobiDB-lite"/>
    </source>
</evidence>